<name>A0A8S5MIZ7_9CAUD</name>
<dbReference type="Gene3D" id="2.30.30.40">
    <property type="entry name" value="SH3 Domains"/>
    <property type="match status" value="1"/>
</dbReference>
<proteinExistence type="predicted"/>
<evidence type="ECO:0000313" key="1">
    <source>
        <dbReference type="EMBL" id="DAD82007.1"/>
    </source>
</evidence>
<protein>
    <submittedName>
        <fullName evidence="1">Uncharacterized protein</fullName>
    </submittedName>
</protein>
<accession>A0A8S5MIZ7</accession>
<sequence>MKPTAKAVAEMAVQRAKGDTILYSSEDCKTFVEQCVRKCGGSMSIAGSNDLVRNHCVWLGTLSNAKKEGKLVPGALLLMWREESEKLPAKYRGDGLGDFYHVGIKVADAALGDVDKNGHKRACDVVHSSQSMGRVAGSTLKNGWTHVMWANEIDYGEDAGGVNLSSDAEEIINEESDPEDSVVNNEGEMVAPAKNKYIQVVSLNGKPVRIREGASHSAINKKGFEAEVGTRFQVLGEKNGFYRVMFRGKSRWIDAKFTEEVE</sequence>
<reference evidence="1" key="1">
    <citation type="journal article" date="2021" name="Proc. Natl. Acad. Sci. U.S.A.">
        <title>A Catalog of Tens of Thousands of Viruses from Human Metagenomes Reveals Hidden Associations with Chronic Diseases.</title>
        <authorList>
            <person name="Tisza M.J."/>
            <person name="Buck C.B."/>
        </authorList>
    </citation>
    <scope>NUCLEOTIDE SEQUENCE</scope>
    <source>
        <strain evidence="1">CtAvK3</strain>
    </source>
</reference>
<organism evidence="1">
    <name type="scientific">Siphoviridae sp. ctAvK3</name>
    <dbReference type="NCBI Taxonomy" id="2826184"/>
    <lineage>
        <taxon>Viruses</taxon>
        <taxon>Duplodnaviria</taxon>
        <taxon>Heunggongvirae</taxon>
        <taxon>Uroviricota</taxon>
        <taxon>Caudoviricetes</taxon>
    </lineage>
</organism>
<dbReference type="EMBL" id="BK014910">
    <property type="protein sequence ID" value="DAD82007.1"/>
    <property type="molecule type" value="Genomic_DNA"/>
</dbReference>